<evidence type="ECO:0000256" key="1">
    <source>
        <dbReference type="SAM" id="Phobius"/>
    </source>
</evidence>
<keyword evidence="1" id="KW-1133">Transmembrane helix</keyword>
<keyword evidence="1" id="KW-0472">Membrane</keyword>
<dbReference type="EMBL" id="GGEC01089299">
    <property type="protein sequence ID" value="MBX69783.1"/>
    <property type="molecule type" value="Transcribed_RNA"/>
</dbReference>
<sequence>MHCRGQISVTHRGVTSFDSLFLGLLAVKLVFLVCNSGS</sequence>
<feature type="transmembrane region" description="Helical" evidence="1">
    <location>
        <begin position="20"/>
        <end position="37"/>
    </location>
</feature>
<name>A0A2P2QS23_RHIMU</name>
<evidence type="ECO:0000313" key="2">
    <source>
        <dbReference type="EMBL" id="MBX69783.1"/>
    </source>
</evidence>
<protein>
    <submittedName>
        <fullName evidence="2">Uncharacterized protein</fullName>
    </submittedName>
</protein>
<reference evidence="2" key="1">
    <citation type="submission" date="2018-02" db="EMBL/GenBank/DDBJ databases">
        <title>Rhizophora mucronata_Transcriptome.</title>
        <authorList>
            <person name="Meera S.P."/>
            <person name="Sreeshan A."/>
            <person name="Augustine A."/>
        </authorList>
    </citation>
    <scope>NUCLEOTIDE SEQUENCE</scope>
    <source>
        <tissue evidence="2">Leaf</tissue>
    </source>
</reference>
<proteinExistence type="predicted"/>
<keyword evidence="1" id="KW-0812">Transmembrane</keyword>
<dbReference type="AlphaFoldDB" id="A0A2P2QS23"/>
<organism evidence="2">
    <name type="scientific">Rhizophora mucronata</name>
    <name type="common">Asiatic mangrove</name>
    <dbReference type="NCBI Taxonomy" id="61149"/>
    <lineage>
        <taxon>Eukaryota</taxon>
        <taxon>Viridiplantae</taxon>
        <taxon>Streptophyta</taxon>
        <taxon>Embryophyta</taxon>
        <taxon>Tracheophyta</taxon>
        <taxon>Spermatophyta</taxon>
        <taxon>Magnoliopsida</taxon>
        <taxon>eudicotyledons</taxon>
        <taxon>Gunneridae</taxon>
        <taxon>Pentapetalae</taxon>
        <taxon>rosids</taxon>
        <taxon>fabids</taxon>
        <taxon>Malpighiales</taxon>
        <taxon>Rhizophoraceae</taxon>
        <taxon>Rhizophora</taxon>
    </lineage>
</organism>
<accession>A0A2P2QS23</accession>